<name>A0A7R8USZ5_HERIL</name>
<gene>
    <name evidence="3" type="ORF">HERILL_LOCUS9253</name>
</gene>
<proteinExistence type="predicted"/>
<feature type="domain" description="BZIP" evidence="2">
    <location>
        <begin position="105"/>
        <end position="118"/>
    </location>
</feature>
<dbReference type="InParanoid" id="A0A7R8USZ5"/>
<dbReference type="EMBL" id="LR899011">
    <property type="protein sequence ID" value="CAD7086481.1"/>
    <property type="molecule type" value="Genomic_DNA"/>
</dbReference>
<feature type="compositionally biased region" description="Acidic residues" evidence="1">
    <location>
        <begin position="199"/>
        <end position="216"/>
    </location>
</feature>
<evidence type="ECO:0000256" key="1">
    <source>
        <dbReference type="SAM" id="MobiDB-lite"/>
    </source>
</evidence>
<keyword evidence="4" id="KW-1185">Reference proteome</keyword>
<dbReference type="AlphaFoldDB" id="A0A7R8USZ5"/>
<reference evidence="3 4" key="1">
    <citation type="submission" date="2020-11" db="EMBL/GenBank/DDBJ databases">
        <authorList>
            <person name="Wallbank WR R."/>
            <person name="Pardo Diaz C."/>
            <person name="Kozak K."/>
            <person name="Martin S."/>
            <person name="Jiggins C."/>
            <person name="Moest M."/>
            <person name="Warren A I."/>
            <person name="Generalovic N T."/>
            <person name="Byers J.R.P. K."/>
            <person name="Montejo-Kovacevich G."/>
            <person name="Yen C E."/>
        </authorList>
    </citation>
    <scope>NUCLEOTIDE SEQUENCE [LARGE SCALE GENOMIC DNA]</scope>
</reference>
<sequence>MPHPKKMESTPVKSERTEAEIEAAAGLVLLSTPEVIPMPSEDIMNMIKDPHIVTLRAEEEFQNRIKASIEAAKVVLDQSKYAKYEYKEQMARNVAQCSQRSAEQRQKNNEASRKSRFRRARREFLQNQIVIQNQKVSLELENAIKTAQAVTASLMERVKDRCDTGVFMEFMKKMEDDCEKSLKDLNPTYSLAGVLGENDGLEDEDDDDDDQDDEAD</sequence>
<evidence type="ECO:0000313" key="3">
    <source>
        <dbReference type="EMBL" id="CAD7086481.1"/>
    </source>
</evidence>
<organism evidence="3 4">
    <name type="scientific">Hermetia illucens</name>
    <name type="common">Black soldier fly</name>
    <dbReference type="NCBI Taxonomy" id="343691"/>
    <lineage>
        <taxon>Eukaryota</taxon>
        <taxon>Metazoa</taxon>
        <taxon>Ecdysozoa</taxon>
        <taxon>Arthropoda</taxon>
        <taxon>Hexapoda</taxon>
        <taxon>Insecta</taxon>
        <taxon>Pterygota</taxon>
        <taxon>Neoptera</taxon>
        <taxon>Endopterygota</taxon>
        <taxon>Diptera</taxon>
        <taxon>Brachycera</taxon>
        <taxon>Stratiomyomorpha</taxon>
        <taxon>Stratiomyidae</taxon>
        <taxon>Hermetiinae</taxon>
        <taxon>Hermetia</taxon>
    </lineage>
</organism>
<evidence type="ECO:0000259" key="2">
    <source>
        <dbReference type="PROSITE" id="PS00036"/>
    </source>
</evidence>
<feature type="compositionally biased region" description="Basic and acidic residues" evidence="1">
    <location>
        <begin position="102"/>
        <end position="113"/>
    </location>
</feature>
<accession>A0A7R8USZ5</accession>
<evidence type="ECO:0000313" key="4">
    <source>
        <dbReference type="Proteomes" id="UP000594454"/>
    </source>
</evidence>
<dbReference type="GO" id="GO:0003700">
    <property type="term" value="F:DNA-binding transcription factor activity"/>
    <property type="evidence" value="ECO:0007669"/>
    <property type="project" value="InterPro"/>
</dbReference>
<dbReference type="PROSITE" id="PS00036">
    <property type="entry name" value="BZIP_BASIC"/>
    <property type="match status" value="1"/>
</dbReference>
<feature type="region of interest" description="Disordered" evidence="1">
    <location>
        <begin position="97"/>
        <end position="117"/>
    </location>
</feature>
<dbReference type="Proteomes" id="UP000594454">
    <property type="component" value="Chromosome 3"/>
</dbReference>
<protein>
    <recommendedName>
        <fullName evidence="2">BZIP domain-containing protein</fullName>
    </recommendedName>
</protein>
<dbReference type="InterPro" id="IPR004827">
    <property type="entry name" value="bZIP"/>
</dbReference>
<feature type="region of interest" description="Disordered" evidence="1">
    <location>
        <begin position="191"/>
        <end position="216"/>
    </location>
</feature>